<keyword evidence="1" id="KW-0732">Signal</keyword>
<dbReference type="PANTHER" id="PTHR37833">
    <property type="entry name" value="LIPOPROTEIN-RELATED"/>
    <property type="match status" value="1"/>
</dbReference>
<accession>A0A916YPQ7</accession>
<protein>
    <recommendedName>
        <fullName evidence="4">DUF1573 domain-containing protein</fullName>
    </recommendedName>
</protein>
<feature type="signal peptide" evidence="1">
    <location>
        <begin position="1"/>
        <end position="22"/>
    </location>
</feature>
<dbReference type="InterPro" id="IPR013783">
    <property type="entry name" value="Ig-like_fold"/>
</dbReference>
<dbReference type="RefSeq" id="WP_188765641.1">
    <property type="nucleotide sequence ID" value="NZ_BMKK01000003.1"/>
</dbReference>
<organism evidence="2 3">
    <name type="scientific">Emticicia aquatilis</name>
    <dbReference type="NCBI Taxonomy" id="1537369"/>
    <lineage>
        <taxon>Bacteria</taxon>
        <taxon>Pseudomonadati</taxon>
        <taxon>Bacteroidota</taxon>
        <taxon>Cytophagia</taxon>
        <taxon>Cytophagales</taxon>
        <taxon>Leadbetterellaceae</taxon>
        <taxon>Emticicia</taxon>
    </lineage>
</organism>
<dbReference type="InterPro" id="IPR011467">
    <property type="entry name" value="DUF1573"/>
</dbReference>
<name>A0A916YPQ7_9BACT</name>
<evidence type="ECO:0000313" key="3">
    <source>
        <dbReference type="Proteomes" id="UP000609064"/>
    </source>
</evidence>
<evidence type="ECO:0000256" key="1">
    <source>
        <dbReference type="SAM" id="SignalP"/>
    </source>
</evidence>
<gene>
    <name evidence="2" type="ORF">GCM10011514_17040</name>
</gene>
<comment type="caution">
    <text evidence="2">The sequence shown here is derived from an EMBL/GenBank/DDBJ whole genome shotgun (WGS) entry which is preliminary data.</text>
</comment>
<dbReference type="PANTHER" id="PTHR37833:SF1">
    <property type="entry name" value="SIGNAL PEPTIDE PROTEIN"/>
    <property type="match status" value="1"/>
</dbReference>
<dbReference type="EMBL" id="BMKK01000003">
    <property type="protein sequence ID" value="GGD53509.1"/>
    <property type="molecule type" value="Genomic_DNA"/>
</dbReference>
<evidence type="ECO:0000313" key="2">
    <source>
        <dbReference type="EMBL" id="GGD53509.1"/>
    </source>
</evidence>
<dbReference type="AlphaFoldDB" id="A0A916YPQ7"/>
<feature type="chain" id="PRO_5037495393" description="DUF1573 domain-containing protein" evidence="1">
    <location>
        <begin position="23"/>
        <end position="141"/>
    </location>
</feature>
<evidence type="ECO:0008006" key="4">
    <source>
        <dbReference type="Google" id="ProtNLM"/>
    </source>
</evidence>
<proteinExistence type="predicted"/>
<dbReference type="Gene3D" id="2.60.40.10">
    <property type="entry name" value="Immunoglobulins"/>
    <property type="match status" value="1"/>
</dbReference>
<dbReference type="Pfam" id="PF07610">
    <property type="entry name" value="DUF1573"/>
    <property type="match status" value="1"/>
</dbReference>
<sequence>MKKLISTIAVVFAFVASIQAQGVLKFNKEVHDFGKISEGPLATYNFEVTNTGTAPVVISNAQASCGCTTPEFSKDAIMPGGKSVIKVGYNTSGRPGAFTKTITVSSNAENSSVILTIKGEVTSAPAPAAAPAASPNAKKKS</sequence>
<keyword evidence="3" id="KW-1185">Reference proteome</keyword>
<dbReference type="Proteomes" id="UP000609064">
    <property type="component" value="Unassembled WGS sequence"/>
</dbReference>
<reference evidence="2" key="2">
    <citation type="submission" date="2020-09" db="EMBL/GenBank/DDBJ databases">
        <authorList>
            <person name="Sun Q."/>
            <person name="Zhou Y."/>
        </authorList>
    </citation>
    <scope>NUCLEOTIDE SEQUENCE</scope>
    <source>
        <strain evidence="2">CGMCC 1.15958</strain>
    </source>
</reference>
<reference evidence="2" key="1">
    <citation type="journal article" date="2014" name="Int. J. Syst. Evol. Microbiol.">
        <title>Complete genome sequence of Corynebacterium casei LMG S-19264T (=DSM 44701T), isolated from a smear-ripened cheese.</title>
        <authorList>
            <consortium name="US DOE Joint Genome Institute (JGI-PGF)"/>
            <person name="Walter F."/>
            <person name="Albersmeier A."/>
            <person name="Kalinowski J."/>
            <person name="Ruckert C."/>
        </authorList>
    </citation>
    <scope>NUCLEOTIDE SEQUENCE</scope>
    <source>
        <strain evidence="2">CGMCC 1.15958</strain>
    </source>
</reference>